<accession>A0A0B7GK73</accession>
<dbReference type="AlphaFoldDB" id="A0A0B7GK73"/>
<evidence type="ECO:0000313" key="1">
    <source>
        <dbReference type="EMBL" id="CEL90207.1"/>
    </source>
</evidence>
<dbReference type="EMBL" id="CDMW01000001">
    <property type="protein sequence ID" value="CEL90207.1"/>
    <property type="molecule type" value="Genomic_DNA"/>
</dbReference>
<sequence length="196" mass="22303">MVNILKKIKTKTYKNNDLINNIDLNPKGSNMLKLSQLINATYNVEVDYYIPLTIEVSGIPSYAEKNYFRLVKENSLLEIGIDIESHQLMNIILVQISSASLVDQIVVKEIADKQGCPVFQSDISFTNGLHDINQSFDVFLSREILKIRLIDVEETSYLTNGRVKLGFSQDGILVSFLLLDLTDKEYADLKDSFKLY</sequence>
<evidence type="ECO:0000313" key="2">
    <source>
        <dbReference type="Proteomes" id="UP000183504"/>
    </source>
</evidence>
<protein>
    <submittedName>
        <fullName evidence="1">Uncharacterized protein</fullName>
    </submittedName>
</protein>
<organism evidence="1 2">
    <name type="scientific">Streptococcus sanguinis</name>
    <dbReference type="NCBI Taxonomy" id="1305"/>
    <lineage>
        <taxon>Bacteria</taxon>
        <taxon>Bacillati</taxon>
        <taxon>Bacillota</taxon>
        <taxon>Bacilli</taxon>
        <taxon>Lactobacillales</taxon>
        <taxon>Streptococcaceae</taxon>
        <taxon>Streptococcus</taxon>
    </lineage>
</organism>
<name>A0A0B7GK73_STRSA</name>
<proteinExistence type="predicted"/>
<reference evidence="1 2" key="1">
    <citation type="submission" date="2015-01" db="EMBL/GenBank/DDBJ databases">
        <authorList>
            <person name="Pelicic Vladimir"/>
        </authorList>
    </citation>
    <scope>NUCLEOTIDE SEQUENCE [LARGE SCALE GENOMIC DNA]</scope>
    <source>
        <strain evidence="1 2">2908</strain>
    </source>
</reference>
<gene>
    <name evidence="1" type="ORF">SSV_0907</name>
</gene>
<dbReference type="Proteomes" id="UP000183504">
    <property type="component" value="Unassembled WGS sequence"/>
</dbReference>